<proteinExistence type="predicted"/>
<name>A0A445BLB5_ARAHY</name>
<dbReference type="AlphaFoldDB" id="A0A445BLB5"/>
<protein>
    <submittedName>
        <fullName evidence="1">Uncharacterized protein</fullName>
    </submittedName>
</protein>
<evidence type="ECO:0000313" key="2">
    <source>
        <dbReference type="Proteomes" id="UP000289738"/>
    </source>
</evidence>
<evidence type="ECO:0000313" key="1">
    <source>
        <dbReference type="EMBL" id="RYR39467.1"/>
    </source>
</evidence>
<gene>
    <name evidence="1" type="ORF">Ahy_A09g045018</name>
</gene>
<organism evidence="1 2">
    <name type="scientific">Arachis hypogaea</name>
    <name type="common">Peanut</name>
    <dbReference type="NCBI Taxonomy" id="3818"/>
    <lineage>
        <taxon>Eukaryota</taxon>
        <taxon>Viridiplantae</taxon>
        <taxon>Streptophyta</taxon>
        <taxon>Embryophyta</taxon>
        <taxon>Tracheophyta</taxon>
        <taxon>Spermatophyta</taxon>
        <taxon>Magnoliopsida</taxon>
        <taxon>eudicotyledons</taxon>
        <taxon>Gunneridae</taxon>
        <taxon>Pentapetalae</taxon>
        <taxon>rosids</taxon>
        <taxon>fabids</taxon>
        <taxon>Fabales</taxon>
        <taxon>Fabaceae</taxon>
        <taxon>Papilionoideae</taxon>
        <taxon>50 kb inversion clade</taxon>
        <taxon>dalbergioids sensu lato</taxon>
        <taxon>Dalbergieae</taxon>
        <taxon>Pterocarpus clade</taxon>
        <taxon>Arachis</taxon>
    </lineage>
</organism>
<reference evidence="1 2" key="1">
    <citation type="submission" date="2019-01" db="EMBL/GenBank/DDBJ databases">
        <title>Sequencing of cultivated peanut Arachis hypogaea provides insights into genome evolution and oil improvement.</title>
        <authorList>
            <person name="Chen X."/>
        </authorList>
    </citation>
    <scope>NUCLEOTIDE SEQUENCE [LARGE SCALE GENOMIC DNA]</scope>
    <source>
        <strain evidence="2">cv. Fuhuasheng</strain>
        <tissue evidence="1">Leaves</tissue>
    </source>
</reference>
<comment type="caution">
    <text evidence="1">The sequence shown here is derived from an EMBL/GenBank/DDBJ whole genome shotgun (WGS) entry which is preliminary data.</text>
</comment>
<accession>A0A445BLB5</accession>
<keyword evidence="2" id="KW-1185">Reference proteome</keyword>
<dbReference type="EMBL" id="SDMP01000009">
    <property type="protein sequence ID" value="RYR39467.1"/>
    <property type="molecule type" value="Genomic_DNA"/>
</dbReference>
<dbReference type="Proteomes" id="UP000289738">
    <property type="component" value="Chromosome A09"/>
</dbReference>
<sequence length="206" mass="23836">MTTILNPKMVDHETKFDRLARQVERIDRMVDYDEDGRRNEEIDLEDLENNLRNRDDNMNLGGDMNHVVRCCQNAEGFDRIEEFDLEFSEVDLAELKKGPPYVCSLLKKIANIEKSNDIFDVLLKDKQLVLPEGKTLLWIKDLKGKPYCKFHQATSHSNKNCVCLRDLIQETIMEGRLKFNDGNKDMKVDSDPFDAGANFMSLSSWG</sequence>